<evidence type="ECO:0000313" key="2">
    <source>
        <dbReference type="Proteomes" id="UP001497525"/>
    </source>
</evidence>
<comment type="caution">
    <text evidence="1">The sequence shown here is derived from an EMBL/GenBank/DDBJ whole genome shotgun (WGS) entry which is preliminary data.</text>
</comment>
<name>A0AAV2TW79_CALDB</name>
<proteinExistence type="predicted"/>
<dbReference type="Proteomes" id="UP001497525">
    <property type="component" value="Unassembled WGS sequence"/>
</dbReference>
<gene>
    <name evidence="1" type="ORF">CDAUBV1_LOCUS15893</name>
</gene>
<accession>A0AAV2TW79</accession>
<protein>
    <submittedName>
        <fullName evidence="1">Uncharacterized protein</fullName>
    </submittedName>
</protein>
<reference evidence="1" key="1">
    <citation type="submission" date="2024-06" db="EMBL/GenBank/DDBJ databases">
        <authorList>
            <person name="Liu X."/>
            <person name="Lenzi L."/>
            <person name="Haldenby T S."/>
            <person name="Uol C."/>
        </authorList>
    </citation>
    <scope>NUCLEOTIDE SEQUENCE</scope>
</reference>
<organism evidence="1 2">
    <name type="scientific">Calicophoron daubneyi</name>
    <name type="common">Rumen fluke</name>
    <name type="synonym">Paramphistomum daubneyi</name>
    <dbReference type="NCBI Taxonomy" id="300641"/>
    <lineage>
        <taxon>Eukaryota</taxon>
        <taxon>Metazoa</taxon>
        <taxon>Spiralia</taxon>
        <taxon>Lophotrochozoa</taxon>
        <taxon>Platyhelminthes</taxon>
        <taxon>Trematoda</taxon>
        <taxon>Digenea</taxon>
        <taxon>Plagiorchiida</taxon>
        <taxon>Pronocephalata</taxon>
        <taxon>Paramphistomoidea</taxon>
        <taxon>Paramphistomidae</taxon>
        <taxon>Calicophoron</taxon>
    </lineage>
</organism>
<dbReference type="AlphaFoldDB" id="A0AAV2TW79"/>
<dbReference type="EMBL" id="CAXLJL010000745">
    <property type="protein sequence ID" value="CAL5140585.1"/>
    <property type="molecule type" value="Genomic_DNA"/>
</dbReference>
<sequence>MRRFNDHCSALPTDIWEIKLRTPIASIGGLHNFRPVNHESRCHRKPPLAHKTCLVTKLYDTAMPGGSGFPDHQRSLGHLTFRCYPSFAHQVHRKIADKKVNFAEDRSPDFRFDDAQKAVRREMTESESFTHSVTKSVKLQSHGPEEVKGMSPSLLKSFQRISSEAPDSENSLKINGLIRKDLRCKDSQIFVPTEFGSYVVPCALPKVSSRVSITVSNSNCCILINLDPRTKLETVRAYLELQRELIRIVYHRVVVVDSLENTPTDYVRLSLQGALKTDEEKDCEYEVTTAVEHSFQLPSQRYFISSARVKQNSSIVYITVPSRIPLSTSRESCNVESNA</sequence>
<evidence type="ECO:0000313" key="1">
    <source>
        <dbReference type="EMBL" id="CAL5140585.1"/>
    </source>
</evidence>